<dbReference type="PROSITE" id="PS51257">
    <property type="entry name" value="PROKAR_LIPOPROTEIN"/>
    <property type="match status" value="1"/>
</dbReference>
<dbReference type="RefSeq" id="WP_137401968.1">
    <property type="nucleotide sequence ID" value="NZ_BMIU01000010.1"/>
</dbReference>
<evidence type="ECO:0000256" key="1">
    <source>
        <dbReference type="SAM" id="SignalP"/>
    </source>
</evidence>
<evidence type="ECO:0000313" key="2">
    <source>
        <dbReference type="EMBL" id="GGF33487.1"/>
    </source>
</evidence>
<organism evidence="2 3">
    <name type="scientific">Echinicola rosea</name>
    <dbReference type="NCBI Taxonomy" id="1807691"/>
    <lineage>
        <taxon>Bacteria</taxon>
        <taxon>Pseudomonadati</taxon>
        <taxon>Bacteroidota</taxon>
        <taxon>Cytophagia</taxon>
        <taxon>Cytophagales</taxon>
        <taxon>Cyclobacteriaceae</taxon>
        <taxon>Echinicola</taxon>
    </lineage>
</organism>
<proteinExistence type="predicted"/>
<protein>
    <recommendedName>
        <fullName evidence="4">Outer membrane protein beta-barrel domain-containing protein</fullName>
    </recommendedName>
</protein>
<feature type="signal peptide" evidence="1">
    <location>
        <begin position="1"/>
        <end position="23"/>
    </location>
</feature>
<feature type="chain" id="PRO_5045512282" description="Outer membrane protein beta-barrel domain-containing protein" evidence="1">
    <location>
        <begin position="24"/>
        <end position="145"/>
    </location>
</feature>
<sequence>MTYLKSILFLLLFQACITQLANAQVTVGVYSNGILTQLAAGTDPDRKFFGEGRLFAGDYLNRYFGAEAIGQYNFYQSDWYNVSAGLMLGYYEFDDGARVGAPVLFAFKPISNHRAFAIMMEATPMYNGALGLRGNFGLRYTIGKK</sequence>
<dbReference type="EMBL" id="BMIU01000010">
    <property type="protein sequence ID" value="GGF33487.1"/>
    <property type="molecule type" value="Genomic_DNA"/>
</dbReference>
<comment type="caution">
    <text evidence="2">The sequence shown here is derived from an EMBL/GenBank/DDBJ whole genome shotgun (WGS) entry which is preliminary data.</text>
</comment>
<keyword evidence="1" id="KW-0732">Signal</keyword>
<gene>
    <name evidence="2" type="ORF">GCM10011339_22130</name>
</gene>
<accession>A0ABQ1V340</accession>
<evidence type="ECO:0000313" key="3">
    <source>
        <dbReference type="Proteomes" id="UP000647339"/>
    </source>
</evidence>
<reference evidence="3" key="1">
    <citation type="journal article" date="2019" name="Int. J. Syst. Evol. Microbiol.">
        <title>The Global Catalogue of Microorganisms (GCM) 10K type strain sequencing project: providing services to taxonomists for standard genome sequencing and annotation.</title>
        <authorList>
            <consortium name="The Broad Institute Genomics Platform"/>
            <consortium name="The Broad Institute Genome Sequencing Center for Infectious Disease"/>
            <person name="Wu L."/>
            <person name="Ma J."/>
        </authorList>
    </citation>
    <scope>NUCLEOTIDE SEQUENCE [LARGE SCALE GENOMIC DNA]</scope>
    <source>
        <strain evidence="3">CGMCC 1.15407</strain>
    </source>
</reference>
<keyword evidence="3" id="KW-1185">Reference proteome</keyword>
<name>A0ABQ1V340_9BACT</name>
<evidence type="ECO:0008006" key="4">
    <source>
        <dbReference type="Google" id="ProtNLM"/>
    </source>
</evidence>
<dbReference type="Proteomes" id="UP000647339">
    <property type="component" value="Unassembled WGS sequence"/>
</dbReference>